<keyword evidence="1" id="KW-0472">Membrane</keyword>
<keyword evidence="1" id="KW-1133">Transmembrane helix</keyword>
<evidence type="ECO:0000256" key="1">
    <source>
        <dbReference type="SAM" id="Phobius"/>
    </source>
</evidence>
<reference evidence="2" key="1">
    <citation type="submission" date="2023-01" db="EMBL/GenBank/DDBJ databases">
        <title>Human gut microbiome strain richness.</title>
        <authorList>
            <person name="Chen-Liaw A."/>
        </authorList>
    </citation>
    <scope>NUCLEOTIDE SEQUENCE</scope>
    <source>
        <strain evidence="2">D59st1_B8_D59t2_181005</strain>
    </source>
</reference>
<dbReference type="EMBL" id="JAQMLS010000002">
    <property type="protein sequence ID" value="MDB8741318.1"/>
    <property type="molecule type" value="Genomic_DNA"/>
</dbReference>
<evidence type="ECO:0000313" key="2">
    <source>
        <dbReference type="EMBL" id="MDB8741318.1"/>
    </source>
</evidence>
<accession>A0AAW6DUX8</accession>
<organism evidence="2 3">
    <name type="scientific">Ruminococcus bicirculans</name>
    <name type="common">ex Wegman et al. 2014</name>
    <dbReference type="NCBI Taxonomy" id="1160721"/>
    <lineage>
        <taxon>Bacteria</taxon>
        <taxon>Bacillati</taxon>
        <taxon>Bacillota</taxon>
        <taxon>Clostridia</taxon>
        <taxon>Eubacteriales</taxon>
        <taxon>Oscillospiraceae</taxon>
        <taxon>Ruminococcus</taxon>
    </lineage>
</organism>
<feature type="transmembrane region" description="Helical" evidence="1">
    <location>
        <begin position="41"/>
        <end position="63"/>
    </location>
</feature>
<comment type="caution">
    <text evidence="2">The sequence shown here is derived from an EMBL/GenBank/DDBJ whole genome shotgun (WGS) entry which is preliminary data.</text>
</comment>
<name>A0AAW6DUX8_9FIRM</name>
<sequence length="104" mass="11828">MLELVTQFTENYLNKKSDRLQKAQTFFATKAMQSIPLRHRFVIDFFGNSSIAFLHRLAGLLLLRLSPQTFCSLRSCVLLLCVGDLLGMALPFLTPHLKTTLSRL</sequence>
<keyword evidence="1" id="KW-0812">Transmembrane</keyword>
<gene>
    <name evidence="2" type="ORF">PNV70_04435</name>
</gene>
<proteinExistence type="predicted"/>
<protein>
    <submittedName>
        <fullName evidence="2">Uncharacterized protein</fullName>
    </submittedName>
</protein>
<evidence type="ECO:0000313" key="3">
    <source>
        <dbReference type="Proteomes" id="UP001211421"/>
    </source>
</evidence>
<dbReference type="Proteomes" id="UP001211421">
    <property type="component" value="Unassembled WGS sequence"/>
</dbReference>
<feature type="transmembrane region" description="Helical" evidence="1">
    <location>
        <begin position="75"/>
        <end position="94"/>
    </location>
</feature>
<dbReference type="AlphaFoldDB" id="A0AAW6DUX8"/>